<evidence type="ECO:0000256" key="1">
    <source>
        <dbReference type="SAM" id="MobiDB-lite"/>
    </source>
</evidence>
<reference evidence="3" key="2">
    <citation type="submission" date="2023-05" db="EMBL/GenBank/DDBJ databases">
        <authorList>
            <consortium name="Lawrence Berkeley National Laboratory"/>
            <person name="Steindorff A."/>
            <person name="Hensen N."/>
            <person name="Bonometti L."/>
            <person name="Westerberg I."/>
            <person name="Brannstrom I.O."/>
            <person name="Guillou S."/>
            <person name="Cros-Aarteil S."/>
            <person name="Calhoun S."/>
            <person name="Haridas S."/>
            <person name="Kuo A."/>
            <person name="Mondo S."/>
            <person name="Pangilinan J."/>
            <person name="Riley R."/>
            <person name="Labutti K."/>
            <person name="Andreopoulos B."/>
            <person name="Lipzen A."/>
            <person name="Chen C."/>
            <person name="Yanf M."/>
            <person name="Daum C."/>
            <person name="Ng V."/>
            <person name="Clum A."/>
            <person name="Ohm R."/>
            <person name="Martin F."/>
            <person name="Silar P."/>
            <person name="Natvig D."/>
            <person name="Lalanne C."/>
            <person name="Gautier V."/>
            <person name="Ament-Velasquez S.L."/>
            <person name="Kruys A."/>
            <person name="Hutchinson M.I."/>
            <person name="Powell A.J."/>
            <person name="Barry K."/>
            <person name="Miller A.N."/>
            <person name="Grigoriev I.V."/>
            <person name="Debuchy R."/>
            <person name="Gladieux P."/>
            <person name="Thoren M.H."/>
            <person name="Johannesson H."/>
        </authorList>
    </citation>
    <scope>NUCLEOTIDE SEQUENCE</scope>
    <source>
        <strain evidence="3">CBS 103.79</strain>
    </source>
</reference>
<dbReference type="EMBL" id="MU855614">
    <property type="protein sequence ID" value="KAK3901045.1"/>
    <property type="molecule type" value="Genomic_DNA"/>
</dbReference>
<proteinExistence type="predicted"/>
<name>A0AAN6MHP0_9PEZI</name>
<feature type="compositionally biased region" description="Polar residues" evidence="1">
    <location>
        <begin position="257"/>
        <end position="266"/>
    </location>
</feature>
<dbReference type="Proteomes" id="UP001303889">
    <property type="component" value="Unassembled WGS sequence"/>
</dbReference>
<feature type="transmembrane region" description="Helical" evidence="2">
    <location>
        <begin position="116"/>
        <end position="140"/>
    </location>
</feature>
<sequence>MAIPRTVPAALGAVAFLPTTALLALHVVLARSPEADAVRATGVLAAVLQAVLVVSIPVVGFGQLVGWTPSGRIARRAWFAAGLGWCVVAAVVSVGNVVCLTRVVDEPWSTVLGARAWGFLVGAAATLGVAFASQFLFFIFHLMSGRAAEGHPQISTHHDLGSQSSTRIKPPALAYLKTTRVLSKDFGSMSFDCPTPPASIAERPATGVLGSVRRAFEDAFRPITSRTRGLNVRGRSARRPRSIHLSGPLHEARSRSTSDGFDSWDTSAVDPEHRQTVIESSTQPNRGLETIPASPPASRSPSPGVGGLDLLEPPRRTRRRSRSYSPVSTRAIQAQRAAFTMQHASQSEAHIHPLFRSDSPTPPPSATPGTVVVAAPNAGQVISDRVSLRSIQSMRRLRSDSIPAVPSPLSRPGSCKSSLHKRGESGAAEIEEEDGGETPKAASPTEPAPAERERKMTPPIPDWILTAGLRLSLAAYNARKSRTSEGSEEEPPVAAMV</sequence>
<gene>
    <name evidence="3" type="ORF">C8A05DRAFT_16714</name>
</gene>
<feature type="region of interest" description="Disordered" evidence="1">
    <location>
        <begin position="227"/>
        <end position="330"/>
    </location>
</feature>
<comment type="caution">
    <text evidence="3">The sequence shown here is derived from an EMBL/GenBank/DDBJ whole genome shotgun (WGS) entry which is preliminary data.</text>
</comment>
<feature type="region of interest" description="Disordered" evidence="1">
    <location>
        <begin position="399"/>
        <end position="461"/>
    </location>
</feature>
<evidence type="ECO:0000313" key="4">
    <source>
        <dbReference type="Proteomes" id="UP001303889"/>
    </source>
</evidence>
<evidence type="ECO:0000313" key="3">
    <source>
        <dbReference type="EMBL" id="KAK3901045.1"/>
    </source>
</evidence>
<organism evidence="3 4">
    <name type="scientific">Staphylotrichum tortipilum</name>
    <dbReference type="NCBI Taxonomy" id="2831512"/>
    <lineage>
        <taxon>Eukaryota</taxon>
        <taxon>Fungi</taxon>
        <taxon>Dikarya</taxon>
        <taxon>Ascomycota</taxon>
        <taxon>Pezizomycotina</taxon>
        <taxon>Sordariomycetes</taxon>
        <taxon>Sordariomycetidae</taxon>
        <taxon>Sordariales</taxon>
        <taxon>Chaetomiaceae</taxon>
        <taxon>Staphylotrichum</taxon>
    </lineage>
</organism>
<keyword evidence="4" id="KW-1185">Reference proteome</keyword>
<accession>A0AAN6MHP0</accession>
<keyword evidence="2" id="KW-1133">Transmembrane helix</keyword>
<keyword evidence="2" id="KW-0472">Membrane</keyword>
<dbReference type="AlphaFoldDB" id="A0AAN6MHP0"/>
<evidence type="ECO:0000256" key="2">
    <source>
        <dbReference type="SAM" id="Phobius"/>
    </source>
</evidence>
<keyword evidence="2" id="KW-0812">Transmembrane</keyword>
<reference evidence="3" key="1">
    <citation type="journal article" date="2023" name="Mol. Phylogenet. Evol.">
        <title>Genome-scale phylogeny and comparative genomics of the fungal order Sordariales.</title>
        <authorList>
            <person name="Hensen N."/>
            <person name="Bonometti L."/>
            <person name="Westerberg I."/>
            <person name="Brannstrom I.O."/>
            <person name="Guillou S."/>
            <person name="Cros-Aarteil S."/>
            <person name="Calhoun S."/>
            <person name="Haridas S."/>
            <person name="Kuo A."/>
            <person name="Mondo S."/>
            <person name="Pangilinan J."/>
            <person name="Riley R."/>
            <person name="LaButti K."/>
            <person name="Andreopoulos B."/>
            <person name="Lipzen A."/>
            <person name="Chen C."/>
            <person name="Yan M."/>
            <person name="Daum C."/>
            <person name="Ng V."/>
            <person name="Clum A."/>
            <person name="Steindorff A."/>
            <person name="Ohm R.A."/>
            <person name="Martin F."/>
            <person name="Silar P."/>
            <person name="Natvig D.O."/>
            <person name="Lalanne C."/>
            <person name="Gautier V."/>
            <person name="Ament-Velasquez S.L."/>
            <person name="Kruys A."/>
            <person name="Hutchinson M.I."/>
            <person name="Powell A.J."/>
            <person name="Barry K."/>
            <person name="Miller A.N."/>
            <person name="Grigoriev I.V."/>
            <person name="Debuchy R."/>
            <person name="Gladieux P."/>
            <person name="Hiltunen Thoren M."/>
            <person name="Johannesson H."/>
        </authorList>
    </citation>
    <scope>NUCLEOTIDE SEQUENCE</scope>
    <source>
        <strain evidence="3">CBS 103.79</strain>
    </source>
</reference>
<feature type="transmembrane region" description="Helical" evidence="2">
    <location>
        <begin position="77"/>
        <end position="104"/>
    </location>
</feature>
<protein>
    <submittedName>
        <fullName evidence="3">Uncharacterized protein</fullName>
    </submittedName>
</protein>
<feature type="transmembrane region" description="Helical" evidence="2">
    <location>
        <begin position="40"/>
        <end position="65"/>
    </location>
</feature>
<feature type="region of interest" description="Disordered" evidence="1">
    <location>
        <begin position="478"/>
        <end position="497"/>
    </location>
</feature>